<gene>
    <name evidence="4" type="ORF">CINCED_3A024484</name>
</gene>
<dbReference type="Gene3D" id="1.10.10.10">
    <property type="entry name" value="Winged helix-like DNA-binding domain superfamily/Winged helix DNA-binding domain"/>
    <property type="match status" value="1"/>
</dbReference>
<dbReference type="InterPro" id="IPR036388">
    <property type="entry name" value="WH-like_DNA-bd_sf"/>
</dbReference>
<dbReference type="PROSITE" id="PS01256">
    <property type="entry name" value="CULLIN_1"/>
    <property type="match status" value="1"/>
</dbReference>
<keyword evidence="1" id="KW-1017">Isopeptide bond</keyword>
<dbReference type="EMBL" id="CABPRJ010000552">
    <property type="protein sequence ID" value="VVC30929.1"/>
    <property type="molecule type" value="Genomic_DNA"/>
</dbReference>
<evidence type="ECO:0000313" key="5">
    <source>
        <dbReference type="Proteomes" id="UP000325440"/>
    </source>
</evidence>
<dbReference type="GO" id="GO:0031625">
    <property type="term" value="F:ubiquitin protein ligase binding"/>
    <property type="evidence" value="ECO:0007669"/>
    <property type="project" value="InterPro"/>
</dbReference>
<evidence type="ECO:0000256" key="2">
    <source>
        <dbReference type="ARBA" id="ARBA00022843"/>
    </source>
</evidence>
<dbReference type="InterPro" id="IPR036390">
    <property type="entry name" value="WH_DNA-bd_sf"/>
</dbReference>
<keyword evidence="4" id="KW-0238">DNA-binding</keyword>
<evidence type="ECO:0000259" key="3">
    <source>
        <dbReference type="SMART" id="SM00884"/>
    </source>
</evidence>
<protein>
    <submittedName>
        <fullName evidence="4">Cullin protein, neddylation domain,Winged helix-turn-helix DNA-binding domain,Cullin, conserved site</fullName>
    </submittedName>
</protein>
<dbReference type="Pfam" id="PF10557">
    <property type="entry name" value="Cullin_Nedd8"/>
    <property type="match status" value="1"/>
</dbReference>
<accession>A0A5E4MFK0</accession>
<sequence length="153" mass="18008">MNKTDINEKDLIRALQPLVMGNLSQRVIIRIPKSIEIEPHHEFSINKLYTSKLSCVMIYSTTTEEENRLEYQKTKDKVEENKNNQIDTIAALIHIMKARKKLTHNTLIMEVIGKLKCRFMPSPMLILNRIEYLIQKEYLSRTPEKINTYIYVA</sequence>
<keyword evidence="5" id="KW-1185">Reference proteome</keyword>
<feature type="domain" description="Cullin neddylation" evidence="3">
    <location>
        <begin position="78"/>
        <end position="147"/>
    </location>
</feature>
<dbReference type="PANTHER" id="PTHR11932">
    <property type="entry name" value="CULLIN"/>
    <property type="match status" value="1"/>
</dbReference>
<dbReference type="GO" id="GO:0003677">
    <property type="term" value="F:DNA binding"/>
    <property type="evidence" value="ECO:0007669"/>
    <property type="project" value="UniProtKB-KW"/>
</dbReference>
<dbReference type="Gene3D" id="3.30.230.130">
    <property type="entry name" value="Cullin, Chain C, Domain 2"/>
    <property type="match status" value="1"/>
</dbReference>
<dbReference type="OrthoDB" id="27073at2759"/>
<dbReference type="AlphaFoldDB" id="A0A5E4MFK0"/>
<dbReference type="SUPFAM" id="SSF46785">
    <property type="entry name" value="Winged helix' DNA-binding domain"/>
    <property type="match status" value="1"/>
</dbReference>
<keyword evidence="2" id="KW-0832">Ubl conjugation</keyword>
<dbReference type="Proteomes" id="UP000325440">
    <property type="component" value="Unassembled WGS sequence"/>
</dbReference>
<dbReference type="InterPro" id="IPR019559">
    <property type="entry name" value="Cullin_neddylation_domain"/>
</dbReference>
<organism evidence="4 5">
    <name type="scientific">Cinara cedri</name>
    <dbReference type="NCBI Taxonomy" id="506608"/>
    <lineage>
        <taxon>Eukaryota</taxon>
        <taxon>Metazoa</taxon>
        <taxon>Ecdysozoa</taxon>
        <taxon>Arthropoda</taxon>
        <taxon>Hexapoda</taxon>
        <taxon>Insecta</taxon>
        <taxon>Pterygota</taxon>
        <taxon>Neoptera</taxon>
        <taxon>Paraneoptera</taxon>
        <taxon>Hemiptera</taxon>
        <taxon>Sternorrhyncha</taxon>
        <taxon>Aphidomorpha</taxon>
        <taxon>Aphidoidea</taxon>
        <taxon>Aphididae</taxon>
        <taxon>Lachninae</taxon>
        <taxon>Cinara</taxon>
    </lineage>
</organism>
<dbReference type="InterPro" id="IPR016157">
    <property type="entry name" value="Cullin_CS"/>
</dbReference>
<dbReference type="InterPro" id="IPR045093">
    <property type="entry name" value="Cullin"/>
</dbReference>
<dbReference type="GO" id="GO:0031461">
    <property type="term" value="C:cullin-RING ubiquitin ligase complex"/>
    <property type="evidence" value="ECO:0007669"/>
    <property type="project" value="InterPro"/>
</dbReference>
<dbReference type="FunFam" id="1.10.10.10:FF:000014">
    <property type="entry name" value="Cullin 1"/>
    <property type="match status" value="1"/>
</dbReference>
<dbReference type="SMART" id="SM00884">
    <property type="entry name" value="Cullin_Nedd8"/>
    <property type="match status" value="1"/>
</dbReference>
<evidence type="ECO:0000256" key="1">
    <source>
        <dbReference type="ARBA" id="ARBA00022499"/>
    </source>
</evidence>
<evidence type="ECO:0000313" key="4">
    <source>
        <dbReference type="EMBL" id="VVC30929.1"/>
    </source>
</evidence>
<dbReference type="GO" id="GO:0006511">
    <property type="term" value="P:ubiquitin-dependent protein catabolic process"/>
    <property type="evidence" value="ECO:0007669"/>
    <property type="project" value="InterPro"/>
</dbReference>
<reference evidence="4 5" key="1">
    <citation type="submission" date="2019-08" db="EMBL/GenBank/DDBJ databases">
        <authorList>
            <person name="Alioto T."/>
            <person name="Alioto T."/>
            <person name="Gomez Garrido J."/>
        </authorList>
    </citation>
    <scope>NUCLEOTIDE SEQUENCE [LARGE SCALE GENOMIC DNA]</scope>
</reference>
<proteinExistence type="predicted"/>
<name>A0A5E4MFK0_9HEMI</name>